<feature type="domain" description="CATSPERB Ig-like" evidence="7">
    <location>
        <begin position="754"/>
        <end position="858"/>
    </location>
</feature>
<dbReference type="EMBL" id="AFYH01003486">
    <property type="status" value="NOT_ANNOTATED_CDS"/>
    <property type="molecule type" value="Genomic_DNA"/>
</dbReference>
<organism evidence="8 9">
    <name type="scientific">Latimeria chalumnae</name>
    <name type="common">Coelacanth</name>
    <dbReference type="NCBI Taxonomy" id="7897"/>
    <lineage>
        <taxon>Eukaryota</taxon>
        <taxon>Metazoa</taxon>
        <taxon>Chordata</taxon>
        <taxon>Craniata</taxon>
        <taxon>Vertebrata</taxon>
        <taxon>Euteleostomi</taxon>
        <taxon>Coelacanthiformes</taxon>
        <taxon>Coelacanthidae</taxon>
        <taxon>Latimeria</taxon>
    </lineage>
</organism>
<reference evidence="9" key="1">
    <citation type="submission" date="2011-08" db="EMBL/GenBank/DDBJ databases">
        <title>The draft genome of Latimeria chalumnae.</title>
        <authorList>
            <person name="Di Palma F."/>
            <person name="Alfoldi J."/>
            <person name="Johnson J."/>
            <person name="Berlin A."/>
            <person name="Gnerre S."/>
            <person name="Jaffe D."/>
            <person name="MacCallum I."/>
            <person name="Young S."/>
            <person name="Walker B.J."/>
            <person name="Lander E."/>
            <person name="Lindblad-Toh K."/>
        </authorList>
    </citation>
    <scope>NUCLEOTIDE SEQUENCE [LARGE SCALE GENOMIC DNA]</scope>
    <source>
        <strain evidence="9">Wild caught</strain>
    </source>
</reference>
<dbReference type="Pfam" id="PF15149">
    <property type="entry name" value="CATSPERB_C"/>
    <property type="match status" value="1"/>
</dbReference>
<protein>
    <submittedName>
        <fullName evidence="8">Cation channel sperm associated auxiliary subunit beta</fullName>
    </submittedName>
</protein>
<dbReference type="GeneID" id="102360067"/>
<evidence type="ECO:0000313" key="8">
    <source>
        <dbReference type="Ensembl" id="ENSLACP00000022379.1"/>
    </source>
</evidence>
<feature type="domain" description="Cation channel sperm-associated auxiliary subunit beta 2nd" evidence="5">
    <location>
        <begin position="179"/>
        <end position="537"/>
    </location>
</feature>
<dbReference type="FunCoup" id="M3XI23">
    <property type="interactions" value="6"/>
</dbReference>
<evidence type="ECO:0000259" key="5">
    <source>
        <dbReference type="Pfam" id="PF21548"/>
    </source>
</evidence>
<dbReference type="KEGG" id="lcm:102360067"/>
<dbReference type="Pfam" id="PF21548">
    <property type="entry name" value="CATSPERB_2nd"/>
    <property type="match status" value="1"/>
</dbReference>
<proteinExistence type="predicted"/>
<dbReference type="GO" id="GO:0036128">
    <property type="term" value="C:CatSper complex"/>
    <property type="evidence" value="ECO:0007669"/>
    <property type="project" value="InterPro"/>
</dbReference>
<dbReference type="Pfam" id="PF22831">
    <property type="entry name" value="CATSPERB_Ig-like"/>
    <property type="match status" value="1"/>
</dbReference>
<name>M3XI23_LATCH</name>
<sequence length="1147" mass="129407">MERVKLVFLHLLLHSVTGQHSDKKENIRFFCEEHGEGEGHRHDDDDDDDHGADDRIRLFLGMEDLEIDCTLHAVDEDDTKHSALSLIVLYSSLGLFPSLEIYTSSFTAVFSFTLSKTVEDCGWHIEIPRSSLTERTDVAPVEELFVSVQLHHGLHMYKTEGTLLDTVREPLLQWSIGKNMSAKSMEPLLPNALNIRMSASPCAGDVAVVMPTFSRNSSTGVYLGVTKSGFSHGDTVWYNVTDNLCAVFSRDCFELCYRLYPVDIIVTNHHLLILTTLGLYISQDLRDASNSSLKFRKEDFVKMTTEDYSKGSLWYSSHCLAKKEDYEVDFVSLTTTNFRTDEKISACVYSVEPFSKWHDCIHKMDQANNTSTTVKSFQIHNQVLSGITLAHDQDGAFVVVNNLADRNVSVRHASEGGLKRLAEKNLKTRTKFPWFRFPDKKFVPRGMFFQPGNHLLYVYGTQVWVSDNGGNSFTRVIKLYDETCVAAVSCEHVHQLFFITDKGNIYHSTLGAKRYSKLGALGFNLSSIFCDHIGSLYVVSFNVSEPDKMTTRAIDYKSLIKVDDFGFDRPLSFQFLTEKMVVLFEHLPLKGSPRIDYHFSSEFVTKVITFQPNGLGEIKKAYSIQNDIGFVAIAEVMILDPFTVESLRDSPCQQYSIILTARPDKSVAIELQQVGNGDGFQATDIEKTVVIPGYSSLMIIKVQSKSVALAHATMPDTVPYNEVFKSVKWFMYNFGAGKGRRWKIVEDSCKRELQQVEKVRVNSVIFLDVRDEITLTFKAAVTDEVIPVFQQKLIVVTMGNPEVLEVESVHSWDDFGNHIVVFKARNKFYERHYTTVVVVVRDSSLQCELASFSAMLKSSCPTGKMIYYVSPVAITDSEWLSGNAKDSKGADLLISLPVNYRPPSQRGISIPLTDNIYNADPSKPRLRDYYQTSKKSGKFKQCAGKLSREECGCTESMKLSSLAAFSDCRERVLRMTYPVSNMPIKLFLKIGNKPGEPLNSPYFVTVTEVNNRSNWEVTGTNSTPTMLKLRTYLKATLNSTLYNPDGLKITLIGSELFHFRVSVILGVSMCNLEDEFQIYVDDPPLAFPTSFLIGTGTAVVLGGILFLLFVLYQYDVQVPQWNNIKKRIMRRNQVVPFDTDSSGIQLD</sequence>
<dbReference type="InterPro" id="IPR053904">
    <property type="entry name" value="CATSPERB_Ig-like"/>
</dbReference>
<evidence type="ECO:0000259" key="7">
    <source>
        <dbReference type="Pfam" id="PF22831"/>
    </source>
</evidence>
<dbReference type="InterPro" id="IPR053903">
    <property type="entry name" value="CATSPERB_head"/>
</dbReference>
<keyword evidence="1" id="KW-0812">Transmembrane</keyword>
<dbReference type="EMBL" id="AFYH01003483">
    <property type="status" value="NOT_ANNOTATED_CDS"/>
    <property type="molecule type" value="Genomic_DNA"/>
</dbReference>
<dbReference type="PANTHER" id="PTHR14705">
    <property type="entry name" value="CATION CHANNEL SPERM-ASSOCIATED PROTEIN SUBUNIT BETA"/>
    <property type="match status" value="1"/>
</dbReference>
<dbReference type="Proteomes" id="UP000008672">
    <property type="component" value="Unassembled WGS sequence"/>
</dbReference>
<evidence type="ECO:0000259" key="6">
    <source>
        <dbReference type="Pfam" id="PF22830"/>
    </source>
</evidence>
<evidence type="ECO:0000256" key="1">
    <source>
        <dbReference type="SAM" id="Phobius"/>
    </source>
</evidence>
<dbReference type="EMBL" id="AFYH01003481">
    <property type="status" value="NOT_ANNOTATED_CDS"/>
    <property type="molecule type" value="Genomic_DNA"/>
</dbReference>
<dbReference type="EMBL" id="AFYH01003482">
    <property type="status" value="NOT_ANNOTATED_CDS"/>
    <property type="molecule type" value="Genomic_DNA"/>
</dbReference>
<dbReference type="InParanoid" id="M3XI23"/>
<dbReference type="AlphaFoldDB" id="M3XI23"/>
<dbReference type="EMBL" id="AFYH01003484">
    <property type="status" value="NOT_ANNOTATED_CDS"/>
    <property type="molecule type" value="Genomic_DNA"/>
</dbReference>
<dbReference type="InterPro" id="IPR048786">
    <property type="entry name" value="CATSPERB_N"/>
</dbReference>
<dbReference type="OMA" id="KEPFLEW"/>
<feature type="chain" id="PRO_5004043717" evidence="2">
    <location>
        <begin position="19"/>
        <end position="1147"/>
    </location>
</feature>
<dbReference type="Pfam" id="PF22830">
    <property type="entry name" value="CATSPERB_head"/>
    <property type="match status" value="1"/>
</dbReference>
<dbReference type="SUPFAM" id="SSF110296">
    <property type="entry name" value="Oligoxyloglucan reducing end-specific cellobiohydrolase"/>
    <property type="match status" value="1"/>
</dbReference>
<dbReference type="PANTHER" id="PTHR14705:SF0">
    <property type="entry name" value="CATION CHANNEL SPERM-ASSOCIATED AUXILIARY SUBUNIT BETA"/>
    <property type="match status" value="1"/>
</dbReference>
<dbReference type="InterPro" id="IPR048789">
    <property type="entry name" value="CATSPERB_C"/>
</dbReference>
<dbReference type="eggNOG" id="ENOG502QZ5S">
    <property type="taxonomic scope" value="Eukaryota"/>
</dbReference>
<dbReference type="EMBL" id="AFYH01003485">
    <property type="status" value="NOT_ANNOTATED_CDS"/>
    <property type="molecule type" value="Genomic_DNA"/>
</dbReference>
<dbReference type="GO" id="GO:0005929">
    <property type="term" value="C:cilium"/>
    <property type="evidence" value="ECO:0007669"/>
    <property type="project" value="TreeGrafter"/>
</dbReference>
<evidence type="ECO:0000259" key="4">
    <source>
        <dbReference type="Pfam" id="PF21541"/>
    </source>
</evidence>
<dbReference type="InterPro" id="IPR028748">
    <property type="entry name" value="CATSPERB"/>
</dbReference>
<feature type="domain" description="CATSPERB head" evidence="6">
    <location>
        <begin position="571"/>
        <end position="746"/>
    </location>
</feature>
<feature type="transmembrane region" description="Helical" evidence="1">
    <location>
        <begin position="1091"/>
        <end position="1112"/>
    </location>
</feature>
<dbReference type="OrthoDB" id="2159869at2759"/>
<dbReference type="GeneTree" id="ENSGT00390000008198"/>
<feature type="signal peptide" evidence="2">
    <location>
        <begin position="1"/>
        <end position="18"/>
    </location>
</feature>
<feature type="domain" description="Cation channel sperm-associated protein subunit beta C-terminal" evidence="3">
    <location>
        <begin position="860"/>
        <end position="1118"/>
    </location>
</feature>
<reference evidence="8" key="2">
    <citation type="submission" date="2025-08" db="UniProtKB">
        <authorList>
            <consortium name="Ensembl"/>
        </authorList>
    </citation>
    <scope>IDENTIFICATION</scope>
</reference>
<reference evidence="8" key="3">
    <citation type="submission" date="2025-09" db="UniProtKB">
        <authorList>
            <consortium name="Ensembl"/>
        </authorList>
    </citation>
    <scope>IDENTIFICATION</scope>
</reference>
<evidence type="ECO:0000313" key="9">
    <source>
        <dbReference type="Proteomes" id="UP000008672"/>
    </source>
</evidence>
<keyword evidence="1" id="KW-1133">Transmembrane helix</keyword>
<keyword evidence="9" id="KW-1185">Reference proteome</keyword>
<accession>M3XI23</accession>
<dbReference type="EMBL" id="AFYH01003480">
    <property type="status" value="NOT_ANNOTATED_CDS"/>
    <property type="molecule type" value="Genomic_DNA"/>
</dbReference>
<dbReference type="InterPro" id="IPR048788">
    <property type="entry name" value="CATSPERB_2nd"/>
</dbReference>
<evidence type="ECO:0000259" key="3">
    <source>
        <dbReference type="Pfam" id="PF15149"/>
    </source>
</evidence>
<dbReference type="Ensembl" id="ENSLACT00000026256.1">
    <property type="protein sequence ID" value="ENSLACP00000022379.1"/>
    <property type="gene ID" value="ENSLACG00000018989.2"/>
</dbReference>
<feature type="domain" description="Cation channel sperm-associated auxiliary subunit beta N-terminal" evidence="4">
    <location>
        <begin position="53"/>
        <end position="165"/>
    </location>
</feature>
<dbReference type="STRING" id="7897.ENSLACP00000022379"/>
<dbReference type="EMBL" id="AFYH01003487">
    <property type="status" value="NOT_ANNOTATED_CDS"/>
    <property type="molecule type" value="Genomic_DNA"/>
</dbReference>
<keyword evidence="1" id="KW-0472">Membrane</keyword>
<keyword evidence="2" id="KW-0732">Signal</keyword>
<evidence type="ECO:0000256" key="2">
    <source>
        <dbReference type="SAM" id="SignalP"/>
    </source>
</evidence>
<dbReference type="EMBL" id="AFYH01003488">
    <property type="status" value="NOT_ANNOTATED_CDS"/>
    <property type="molecule type" value="Genomic_DNA"/>
</dbReference>
<gene>
    <name evidence="8" type="primary">CATSPERB</name>
</gene>
<dbReference type="Pfam" id="PF21541">
    <property type="entry name" value="CATSPERB_1st"/>
    <property type="match status" value="1"/>
</dbReference>